<dbReference type="Proteomes" id="UP000287651">
    <property type="component" value="Unassembled WGS sequence"/>
</dbReference>
<evidence type="ECO:0000313" key="3">
    <source>
        <dbReference type="Proteomes" id="UP000287651"/>
    </source>
</evidence>
<feature type="region of interest" description="Disordered" evidence="1">
    <location>
        <begin position="38"/>
        <end position="58"/>
    </location>
</feature>
<reference evidence="2 3" key="1">
    <citation type="journal article" date="2014" name="Agronomy (Basel)">
        <title>A Draft Genome Sequence for Ensete ventricosum, the Drought-Tolerant Tree Against Hunger.</title>
        <authorList>
            <person name="Harrison J."/>
            <person name="Moore K.A."/>
            <person name="Paszkiewicz K."/>
            <person name="Jones T."/>
            <person name="Grant M."/>
            <person name="Ambacheew D."/>
            <person name="Muzemil S."/>
            <person name="Studholme D.J."/>
        </authorList>
    </citation>
    <scope>NUCLEOTIDE SEQUENCE [LARGE SCALE GENOMIC DNA]</scope>
</reference>
<evidence type="ECO:0000313" key="2">
    <source>
        <dbReference type="EMBL" id="RRT67042.1"/>
    </source>
</evidence>
<evidence type="ECO:0000256" key="1">
    <source>
        <dbReference type="SAM" id="MobiDB-lite"/>
    </source>
</evidence>
<feature type="compositionally biased region" description="Low complexity" evidence="1">
    <location>
        <begin position="48"/>
        <end position="58"/>
    </location>
</feature>
<organism evidence="2 3">
    <name type="scientific">Ensete ventricosum</name>
    <name type="common">Abyssinian banana</name>
    <name type="synonym">Musa ensete</name>
    <dbReference type="NCBI Taxonomy" id="4639"/>
    <lineage>
        <taxon>Eukaryota</taxon>
        <taxon>Viridiplantae</taxon>
        <taxon>Streptophyta</taxon>
        <taxon>Embryophyta</taxon>
        <taxon>Tracheophyta</taxon>
        <taxon>Spermatophyta</taxon>
        <taxon>Magnoliopsida</taxon>
        <taxon>Liliopsida</taxon>
        <taxon>Zingiberales</taxon>
        <taxon>Musaceae</taxon>
        <taxon>Ensete</taxon>
    </lineage>
</organism>
<proteinExistence type="predicted"/>
<name>A0A426ZSN2_ENSVE</name>
<comment type="caution">
    <text evidence="2">The sequence shown here is derived from an EMBL/GenBank/DDBJ whole genome shotgun (WGS) entry which is preliminary data.</text>
</comment>
<sequence length="79" mass="8358">MRHERGTRDTWVICPQGVKGQLAAFPCDGVIAHRLREGSEGPTCEPTLVGDSSGLGSSSVNGSRYGVTVLSNEAVWVKS</sequence>
<gene>
    <name evidence="2" type="ORF">B296_00010023</name>
</gene>
<dbReference type="EMBL" id="AMZH03005183">
    <property type="protein sequence ID" value="RRT67042.1"/>
    <property type="molecule type" value="Genomic_DNA"/>
</dbReference>
<accession>A0A426ZSN2</accession>
<dbReference type="AlphaFoldDB" id="A0A426ZSN2"/>
<protein>
    <submittedName>
        <fullName evidence="2">Uncharacterized protein</fullName>
    </submittedName>
</protein>